<dbReference type="Proteomes" id="UP000077926">
    <property type="component" value="Chromosome"/>
</dbReference>
<keyword evidence="2" id="KW-1185">Reference proteome</keyword>
<reference evidence="1 2" key="1">
    <citation type="submission" date="2016-08" db="EMBL/GenBank/DDBJ databases">
        <title>Complete genome sequence of Bacillus muralis G25-68, a strain with toxicity to nematodes.</title>
        <authorList>
            <person name="Zheng Z."/>
        </authorList>
    </citation>
    <scope>NUCLEOTIDE SEQUENCE [LARGE SCALE GENOMIC DNA]</scope>
    <source>
        <strain evidence="1 2">G25-68</strain>
    </source>
</reference>
<proteinExistence type="predicted"/>
<gene>
    <name evidence="1" type="ORF">ABE28_020300</name>
</gene>
<accession>A0A1B3XU21</accession>
<dbReference type="AlphaFoldDB" id="A0A1B3XU21"/>
<dbReference type="STRING" id="264697.ABE28_020300"/>
<evidence type="ECO:0000313" key="2">
    <source>
        <dbReference type="Proteomes" id="UP000077926"/>
    </source>
</evidence>
<sequence length="63" mass="7297">MTLLIFIVAPPSNKYCKAILYLWKHSELIYKKNIFAAFLHAKKDRQAGDPLIMVELTVKTFTL</sequence>
<organism evidence="1 2">
    <name type="scientific">Peribacillus muralis</name>
    <dbReference type="NCBI Taxonomy" id="264697"/>
    <lineage>
        <taxon>Bacteria</taxon>
        <taxon>Bacillati</taxon>
        <taxon>Bacillota</taxon>
        <taxon>Bacilli</taxon>
        <taxon>Bacillales</taxon>
        <taxon>Bacillaceae</taxon>
        <taxon>Peribacillus</taxon>
    </lineage>
</organism>
<name>A0A1B3XU21_9BACI</name>
<protein>
    <submittedName>
        <fullName evidence="1">Uncharacterized protein</fullName>
    </submittedName>
</protein>
<evidence type="ECO:0000313" key="1">
    <source>
        <dbReference type="EMBL" id="AOH56717.1"/>
    </source>
</evidence>
<dbReference type="EMBL" id="CP017080">
    <property type="protein sequence ID" value="AOH56717.1"/>
    <property type="molecule type" value="Genomic_DNA"/>
</dbReference>
<dbReference type="KEGG" id="bmur:ABE28_020300"/>